<dbReference type="RefSeq" id="XP_030976724.1">
    <property type="nucleotide sequence ID" value="XM_031131319.1"/>
</dbReference>
<evidence type="ECO:0000313" key="2">
    <source>
        <dbReference type="RefSeq" id="XP_030976724.1"/>
    </source>
</evidence>
<reference evidence="2" key="3">
    <citation type="submission" date="2025-08" db="UniProtKB">
        <authorList>
            <consortium name="RefSeq"/>
        </authorList>
    </citation>
    <scope>IDENTIFICATION</scope>
    <source>
        <strain evidence="2">NI907</strain>
    </source>
</reference>
<evidence type="ECO:0000313" key="1">
    <source>
        <dbReference type="Proteomes" id="UP000515153"/>
    </source>
</evidence>
<organism evidence="1 2">
    <name type="scientific">Pyricularia grisea</name>
    <name type="common">Crabgrass-specific blast fungus</name>
    <name type="synonym">Magnaporthe grisea</name>
    <dbReference type="NCBI Taxonomy" id="148305"/>
    <lineage>
        <taxon>Eukaryota</taxon>
        <taxon>Fungi</taxon>
        <taxon>Dikarya</taxon>
        <taxon>Ascomycota</taxon>
        <taxon>Pezizomycotina</taxon>
        <taxon>Sordariomycetes</taxon>
        <taxon>Sordariomycetidae</taxon>
        <taxon>Magnaporthales</taxon>
        <taxon>Pyriculariaceae</taxon>
        <taxon>Pyricularia</taxon>
    </lineage>
</organism>
<dbReference type="GeneID" id="41966224"/>
<dbReference type="AlphaFoldDB" id="A0A6P8AP99"/>
<sequence>MVTTDNDKPPISNVVWKSLALQPKASISWVVEYGLNWTLTLPTDGISVTVGGDWQVCNKGESFDLDSIGEWSRYPDADGIHIVVGVKNGDNFDCIFVDPTALPHGSSGSYQPQEQVKWWLQASNLQGSTIVATFSIAVAPEKQNKASLDLAANLNRNGWSVSFKWVGKSGTTLSGQFTKTKTEPGTIEALGAHVDDKSAQDAFKAALDACASDFPAGEVPTLRSG</sequence>
<dbReference type="KEGG" id="pgri:PgNI_11352"/>
<proteinExistence type="predicted"/>
<name>A0A6P8AP99_PYRGI</name>
<accession>A0A6P8AP99</accession>
<gene>
    <name evidence="2" type="ORF">PgNI_11352</name>
</gene>
<protein>
    <submittedName>
        <fullName evidence="2">Uncharacterized protein</fullName>
    </submittedName>
</protein>
<dbReference type="Proteomes" id="UP000515153">
    <property type="component" value="Chromosome VI"/>
</dbReference>
<keyword evidence="1" id="KW-1185">Reference proteome</keyword>
<reference evidence="1 2" key="1">
    <citation type="journal article" date="2019" name="Mol. Biol. Evol.">
        <title>Blast fungal genomes show frequent chromosomal changes, gene gains and losses, and effector gene turnover.</title>
        <authorList>
            <person name="Gomez Luciano L.B."/>
            <person name="Jason Tsai I."/>
            <person name="Chuma I."/>
            <person name="Tosa Y."/>
            <person name="Chen Y.H."/>
            <person name="Li J.Y."/>
            <person name="Li M.Y."/>
            <person name="Jade Lu M.Y."/>
            <person name="Nakayashiki H."/>
            <person name="Li W.H."/>
        </authorList>
    </citation>
    <scope>NUCLEOTIDE SEQUENCE [LARGE SCALE GENOMIC DNA]</scope>
    <source>
        <strain evidence="1 2">NI907</strain>
    </source>
</reference>
<reference evidence="2" key="2">
    <citation type="submission" date="2019-10" db="EMBL/GenBank/DDBJ databases">
        <authorList>
            <consortium name="NCBI Genome Project"/>
        </authorList>
    </citation>
    <scope>NUCLEOTIDE SEQUENCE</scope>
    <source>
        <strain evidence="2">NI907</strain>
    </source>
</reference>